<name>A0A2Z2PZP7_AGRTU</name>
<geneLocation type="plasmid" evidence="2">
    <name>pTi_CFBP2407</name>
</geneLocation>
<proteinExistence type="predicted"/>
<sequence length="67" mass="7458">MGFQRFTPGLTIMEESQSSQTRIPSHRCLGHPAIRLQANADSEGLPASVASLADRFHNQVILRKRVE</sequence>
<protein>
    <submittedName>
        <fullName evidence="2">Uncharacterized protein</fullName>
    </submittedName>
</protein>
<feature type="compositionally biased region" description="Polar residues" evidence="1">
    <location>
        <begin position="14"/>
        <end position="23"/>
    </location>
</feature>
<organism evidence="2">
    <name type="scientific">Agrobacterium tumefaciens</name>
    <dbReference type="NCBI Taxonomy" id="358"/>
    <lineage>
        <taxon>Bacteria</taxon>
        <taxon>Pseudomonadati</taxon>
        <taxon>Pseudomonadota</taxon>
        <taxon>Alphaproteobacteria</taxon>
        <taxon>Hyphomicrobiales</taxon>
        <taxon>Rhizobiaceae</taxon>
        <taxon>Rhizobium/Agrobacterium group</taxon>
        <taxon>Agrobacterium</taxon>
        <taxon>Agrobacterium tumefaciens complex</taxon>
    </lineage>
</organism>
<dbReference type="EMBL" id="KY000060">
    <property type="protein sequence ID" value="ASK47005.1"/>
    <property type="molecule type" value="Genomic_DNA"/>
</dbReference>
<feature type="region of interest" description="Disordered" evidence="1">
    <location>
        <begin position="1"/>
        <end position="23"/>
    </location>
</feature>
<dbReference type="AlphaFoldDB" id="A0A2Z2PZP7"/>
<accession>A0A2Z2PZP7</accession>
<keyword evidence="2" id="KW-0614">Plasmid</keyword>
<reference evidence="2" key="1">
    <citation type="submission" date="2016-10" db="EMBL/GenBank/DDBJ databases">
        <title>Agrobacterium Ti plasmids: Classification based on T-DNA and Vir regions organization.</title>
        <authorList>
            <person name="Nabi N."/>
            <person name="Vial L."/>
            <person name="Ben Hafsa A."/>
            <person name="Chapulliot D."/>
            <person name="Berard A."/>
            <person name="Chauveau A."/>
            <person name="Le Paslier M.-C."/>
            <person name="Harzallah Skhiri F."/>
            <person name="Brunel D."/>
            <person name="Nesme X."/>
            <person name="Chaouachi M."/>
        </authorList>
    </citation>
    <scope>NUCLEOTIDE SEQUENCE</scope>
    <source>
        <strain evidence="2">CFBP2407</strain>
        <plasmid evidence="2">pTi_CFBP2407</plasmid>
    </source>
</reference>
<evidence type="ECO:0000256" key="1">
    <source>
        <dbReference type="SAM" id="MobiDB-lite"/>
    </source>
</evidence>
<evidence type="ECO:0000313" key="2">
    <source>
        <dbReference type="EMBL" id="ASK47005.1"/>
    </source>
</evidence>